<dbReference type="AlphaFoldDB" id="A0AAD5SI31"/>
<name>A0AAD5SI31_9FUNG</name>
<proteinExistence type="predicted"/>
<feature type="compositionally biased region" description="Basic and acidic residues" evidence="1">
    <location>
        <begin position="13"/>
        <end position="48"/>
    </location>
</feature>
<evidence type="ECO:0000313" key="3">
    <source>
        <dbReference type="Proteomes" id="UP001212841"/>
    </source>
</evidence>
<feature type="region of interest" description="Disordered" evidence="1">
    <location>
        <begin position="12"/>
        <end position="86"/>
    </location>
</feature>
<gene>
    <name evidence="2" type="ORF">HK097_010478</name>
</gene>
<accession>A0AAD5SI31</accession>
<dbReference type="EMBL" id="JADGJD010000078">
    <property type="protein sequence ID" value="KAJ3055445.1"/>
    <property type="molecule type" value="Genomic_DNA"/>
</dbReference>
<feature type="region of interest" description="Disordered" evidence="1">
    <location>
        <begin position="121"/>
        <end position="146"/>
    </location>
</feature>
<organism evidence="2 3">
    <name type="scientific">Rhizophlyctis rosea</name>
    <dbReference type="NCBI Taxonomy" id="64517"/>
    <lineage>
        <taxon>Eukaryota</taxon>
        <taxon>Fungi</taxon>
        <taxon>Fungi incertae sedis</taxon>
        <taxon>Chytridiomycota</taxon>
        <taxon>Chytridiomycota incertae sedis</taxon>
        <taxon>Chytridiomycetes</taxon>
        <taxon>Rhizophlyctidales</taxon>
        <taxon>Rhizophlyctidaceae</taxon>
        <taxon>Rhizophlyctis</taxon>
    </lineage>
</organism>
<dbReference type="Proteomes" id="UP001212841">
    <property type="component" value="Unassembled WGS sequence"/>
</dbReference>
<feature type="non-terminal residue" evidence="2">
    <location>
        <position position="232"/>
    </location>
</feature>
<evidence type="ECO:0000313" key="2">
    <source>
        <dbReference type="EMBL" id="KAJ3055445.1"/>
    </source>
</evidence>
<evidence type="ECO:0000256" key="1">
    <source>
        <dbReference type="SAM" id="MobiDB-lite"/>
    </source>
</evidence>
<protein>
    <submittedName>
        <fullName evidence="2">Uncharacterized protein</fullName>
    </submittedName>
</protein>
<comment type="caution">
    <text evidence="2">The sequence shown here is derived from an EMBL/GenBank/DDBJ whole genome shotgun (WGS) entry which is preliminary data.</text>
</comment>
<sequence>TCCASGDVCAPLEDERRRHADSRKELEDERNNHAETRTILEEERKQHTDCLSNLELAQRKEPGKQGEESGQTADQGLGMEEVSDRVPEDSANAIETSGLKGSLSHGNSQPEFQRAYPQNGEVQMQQDGKTSKRAGKSPAHINPDKPYHDENYAWIYRYDYEKESVPNNCCPRYRALGTIADSHHPRDHNDEHKIRSMIAQSIDPQILLEYCTIFTHKWIDSLPQASKNTVKL</sequence>
<keyword evidence="3" id="KW-1185">Reference proteome</keyword>
<reference evidence="2" key="1">
    <citation type="submission" date="2020-05" db="EMBL/GenBank/DDBJ databases">
        <title>Phylogenomic resolution of chytrid fungi.</title>
        <authorList>
            <person name="Stajich J.E."/>
            <person name="Amses K."/>
            <person name="Simmons R."/>
            <person name="Seto K."/>
            <person name="Myers J."/>
            <person name="Bonds A."/>
            <person name="Quandt C.A."/>
            <person name="Barry K."/>
            <person name="Liu P."/>
            <person name="Grigoriev I."/>
            <person name="Longcore J.E."/>
            <person name="James T.Y."/>
        </authorList>
    </citation>
    <scope>NUCLEOTIDE SEQUENCE</scope>
    <source>
        <strain evidence="2">JEL0318</strain>
    </source>
</reference>
<feature type="compositionally biased region" description="Basic and acidic residues" evidence="1">
    <location>
        <begin position="57"/>
        <end position="67"/>
    </location>
</feature>